<keyword evidence="1" id="KW-0472">Membrane</keyword>
<reference evidence="3" key="1">
    <citation type="submission" date="2021-01" db="EMBL/GenBank/DDBJ databases">
        <title>Genome public.</title>
        <authorList>
            <person name="Liu C."/>
            <person name="Sun Q."/>
        </authorList>
    </citation>
    <scope>NUCLEOTIDE SEQUENCE [LARGE SCALE GENOMIC DNA]</scope>
    <source>
        <strain evidence="3">YIM B02505</strain>
    </source>
</reference>
<sequence length="217" mass="24277">MLNLVFKDLLIQKKSFLIAILYGAVFTVTFSNTSNPESIFIAVPSVIGYLFVTYACAYDDKNKSEIMLNSLPISRKDIVLSKYLSIVLYAIIGVCIAFIFTTAVKYLKFGNASRFMNLEDVLGAFISITFLCSIYYPVYFKFGYLKSKYLSMFMLLGSFFIPAAIIEFVGKGNTADIIDYLSKVPEGILKASVILILAVILLASSLLSLRIYLKRDL</sequence>
<evidence type="ECO:0000313" key="3">
    <source>
        <dbReference type="Proteomes" id="UP000596739"/>
    </source>
</evidence>
<feature type="transmembrane region" description="Helical" evidence="1">
    <location>
        <begin position="150"/>
        <end position="169"/>
    </location>
</feature>
<accession>A0ABS1EM50</accession>
<dbReference type="EMBL" id="JAENHN010000023">
    <property type="protein sequence ID" value="MBK1810423.1"/>
    <property type="molecule type" value="Genomic_DNA"/>
</dbReference>
<dbReference type="Proteomes" id="UP000596739">
    <property type="component" value="Unassembled WGS sequence"/>
</dbReference>
<dbReference type="RefSeq" id="WP_200267584.1">
    <property type="nucleotide sequence ID" value="NZ_JAENHN010000023.1"/>
</dbReference>
<comment type="caution">
    <text evidence="2">The sequence shown here is derived from an EMBL/GenBank/DDBJ whole genome shotgun (WGS) entry which is preliminary data.</text>
</comment>
<dbReference type="InterPro" id="IPR025699">
    <property type="entry name" value="ABC2_memb-like"/>
</dbReference>
<protein>
    <submittedName>
        <fullName evidence="2">ABC-2 transporter permease</fullName>
    </submittedName>
</protein>
<evidence type="ECO:0000313" key="2">
    <source>
        <dbReference type="EMBL" id="MBK1810423.1"/>
    </source>
</evidence>
<feature type="transmembrane region" description="Helical" evidence="1">
    <location>
        <begin position="79"/>
        <end position="101"/>
    </location>
</feature>
<feature type="transmembrane region" description="Helical" evidence="1">
    <location>
        <begin position="121"/>
        <end position="138"/>
    </location>
</feature>
<keyword evidence="3" id="KW-1185">Reference proteome</keyword>
<dbReference type="PANTHER" id="PTHR41309:SF2">
    <property type="entry name" value="MEMBRANE PROTEIN"/>
    <property type="match status" value="1"/>
</dbReference>
<gene>
    <name evidence="2" type="ORF">JHL18_07210</name>
</gene>
<name>A0ABS1EM50_9CLOT</name>
<keyword evidence="1" id="KW-0812">Transmembrane</keyword>
<feature type="transmembrane region" description="Helical" evidence="1">
    <location>
        <begin position="39"/>
        <end position="58"/>
    </location>
</feature>
<evidence type="ECO:0000256" key="1">
    <source>
        <dbReference type="SAM" id="Phobius"/>
    </source>
</evidence>
<feature type="transmembrane region" description="Helical" evidence="1">
    <location>
        <begin position="16"/>
        <end position="33"/>
    </location>
</feature>
<dbReference type="Pfam" id="PF13346">
    <property type="entry name" value="ABC2_membrane_5"/>
    <property type="match status" value="1"/>
</dbReference>
<organism evidence="2 3">
    <name type="scientific">Clostridium yunnanense</name>
    <dbReference type="NCBI Taxonomy" id="2800325"/>
    <lineage>
        <taxon>Bacteria</taxon>
        <taxon>Bacillati</taxon>
        <taxon>Bacillota</taxon>
        <taxon>Clostridia</taxon>
        <taxon>Eubacteriales</taxon>
        <taxon>Clostridiaceae</taxon>
        <taxon>Clostridium</taxon>
    </lineage>
</organism>
<dbReference type="PANTHER" id="PTHR41309">
    <property type="entry name" value="MEMBRANE PROTEIN-RELATED"/>
    <property type="match status" value="1"/>
</dbReference>
<proteinExistence type="predicted"/>
<feature type="transmembrane region" description="Helical" evidence="1">
    <location>
        <begin position="189"/>
        <end position="213"/>
    </location>
</feature>
<keyword evidence="1" id="KW-1133">Transmembrane helix</keyword>